<keyword evidence="6 9" id="KW-0560">Oxidoreductase</keyword>
<dbReference type="GO" id="GO:0046872">
    <property type="term" value="F:metal ion binding"/>
    <property type="evidence" value="ECO:0007669"/>
    <property type="project" value="UniProtKB-KW"/>
</dbReference>
<keyword evidence="10" id="KW-1185">Reference proteome</keyword>
<dbReference type="EMBL" id="VTOW01000001">
    <property type="protein sequence ID" value="NKE69305.1"/>
    <property type="molecule type" value="Genomic_DNA"/>
</dbReference>
<dbReference type="GO" id="GO:0033743">
    <property type="term" value="F:peptide-methionine (R)-S-oxide reductase activity"/>
    <property type="evidence" value="ECO:0007669"/>
    <property type="project" value="UniProtKB-EC"/>
</dbReference>
<dbReference type="FunFam" id="2.170.150.20:FF:000001">
    <property type="entry name" value="Peptide methionine sulfoxide reductase MsrB"/>
    <property type="match status" value="1"/>
</dbReference>
<dbReference type="AlphaFoldDB" id="A0A7X6DLA2"/>
<comment type="catalytic activity">
    <reaction evidence="7">
        <text>L-methionyl-[protein] + [thioredoxin]-disulfide + H2O = L-methionyl-(R)-S-oxide-[protein] + [thioredoxin]-dithiol</text>
        <dbReference type="Rhea" id="RHEA:24164"/>
        <dbReference type="Rhea" id="RHEA-COMP:10698"/>
        <dbReference type="Rhea" id="RHEA-COMP:10700"/>
        <dbReference type="Rhea" id="RHEA-COMP:12313"/>
        <dbReference type="Rhea" id="RHEA-COMP:12314"/>
        <dbReference type="ChEBI" id="CHEBI:15377"/>
        <dbReference type="ChEBI" id="CHEBI:16044"/>
        <dbReference type="ChEBI" id="CHEBI:29950"/>
        <dbReference type="ChEBI" id="CHEBI:45764"/>
        <dbReference type="ChEBI" id="CHEBI:50058"/>
        <dbReference type="EC" id="1.8.4.12"/>
    </reaction>
</comment>
<dbReference type="SUPFAM" id="SSF51316">
    <property type="entry name" value="Mss4-like"/>
    <property type="match status" value="1"/>
</dbReference>
<comment type="caution">
    <text evidence="9">The sequence shown here is derived from an EMBL/GenBank/DDBJ whole genome shotgun (WGS) entry which is preliminary data.</text>
</comment>
<protein>
    <recommendedName>
        <fullName evidence="3">peptide-methionine (R)-S-oxide reductase</fullName>
        <ecNumber evidence="3">1.8.4.12</ecNumber>
    </recommendedName>
</protein>
<evidence type="ECO:0000256" key="5">
    <source>
        <dbReference type="ARBA" id="ARBA00022833"/>
    </source>
</evidence>
<feature type="domain" description="MsrB" evidence="8">
    <location>
        <begin position="39"/>
        <end position="161"/>
    </location>
</feature>
<evidence type="ECO:0000256" key="3">
    <source>
        <dbReference type="ARBA" id="ARBA00012499"/>
    </source>
</evidence>
<sequence>MNRRNVLKAGTVGILAYLLDLWPAGAEEPEGGFEITKTDEEWRAILTAEQYGVLRKEKTEAPFKNAYHDHKAPGIYHCAGCDLPLFSSKTKYDSKTGWPSFWEPIEPTAVGTRTDWRLFFSRTEVHCRRCGGHLGHVFDDGPPPTGLRYCINSAALTFVSA</sequence>
<gene>
    <name evidence="9" type="primary">msrB</name>
    <name evidence="9" type="ORF">MNODULE_00875</name>
</gene>
<evidence type="ECO:0000256" key="4">
    <source>
        <dbReference type="ARBA" id="ARBA00022723"/>
    </source>
</evidence>
<dbReference type="RefSeq" id="WP_168057617.1">
    <property type="nucleotide sequence ID" value="NZ_VTOW01000001.1"/>
</dbReference>
<evidence type="ECO:0000313" key="9">
    <source>
        <dbReference type="EMBL" id="NKE69305.1"/>
    </source>
</evidence>
<dbReference type="Gene3D" id="2.170.150.20">
    <property type="entry name" value="Peptide methionine sulfoxide reductase"/>
    <property type="match status" value="1"/>
</dbReference>
<evidence type="ECO:0000313" key="10">
    <source>
        <dbReference type="Proteomes" id="UP000534783"/>
    </source>
</evidence>
<dbReference type="InterPro" id="IPR011057">
    <property type="entry name" value="Mss4-like_sf"/>
</dbReference>
<comment type="cofactor">
    <cofactor evidence="1">
        <name>Zn(2+)</name>
        <dbReference type="ChEBI" id="CHEBI:29105"/>
    </cofactor>
</comment>
<evidence type="ECO:0000256" key="2">
    <source>
        <dbReference type="ARBA" id="ARBA00007174"/>
    </source>
</evidence>
<reference evidence="9 10" key="1">
    <citation type="journal article" date="2020" name="Nature">
        <title>Bacterial chemolithoautotrophy via manganese oxidation.</title>
        <authorList>
            <person name="Yu H."/>
            <person name="Leadbetter J.R."/>
        </authorList>
    </citation>
    <scope>NUCLEOTIDE SEQUENCE [LARGE SCALE GENOMIC DNA]</scope>
    <source>
        <strain evidence="9 10">Mn-1</strain>
    </source>
</reference>
<dbReference type="GO" id="GO:0030091">
    <property type="term" value="P:protein repair"/>
    <property type="evidence" value="ECO:0007669"/>
    <property type="project" value="InterPro"/>
</dbReference>
<proteinExistence type="inferred from homology"/>
<dbReference type="EC" id="1.8.4.12" evidence="3"/>
<dbReference type="InterPro" id="IPR002579">
    <property type="entry name" value="Met_Sox_Rdtase_MsrB_dom"/>
</dbReference>
<dbReference type="NCBIfam" id="TIGR00357">
    <property type="entry name" value="peptide-methionine (R)-S-oxide reductase MsrB"/>
    <property type="match status" value="1"/>
</dbReference>
<dbReference type="GO" id="GO:0005737">
    <property type="term" value="C:cytoplasm"/>
    <property type="evidence" value="ECO:0007669"/>
    <property type="project" value="TreeGrafter"/>
</dbReference>
<evidence type="ECO:0000256" key="7">
    <source>
        <dbReference type="ARBA" id="ARBA00048488"/>
    </source>
</evidence>
<comment type="similarity">
    <text evidence="2">Belongs to the MsrB Met sulfoxide reductase family.</text>
</comment>
<organism evidence="9 10">
    <name type="scientific">Candidatus Manganitrophus noduliformans</name>
    <dbReference type="NCBI Taxonomy" id="2606439"/>
    <lineage>
        <taxon>Bacteria</taxon>
        <taxon>Pseudomonadati</taxon>
        <taxon>Nitrospirota</taxon>
        <taxon>Nitrospiria</taxon>
        <taxon>Candidatus Troglogloeales</taxon>
        <taxon>Candidatus Manganitrophaceae</taxon>
        <taxon>Candidatus Manganitrophus</taxon>
    </lineage>
</organism>
<evidence type="ECO:0000259" key="8">
    <source>
        <dbReference type="PROSITE" id="PS51790"/>
    </source>
</evidence>
<dbReference type="PROSITE" id="PS51790">
    <property type="entry name" value="MSRB"/>
    <property type="match status" value="1"/>
</dbReference>
<evidence type="ECO:0000256" key="6">
    <source>
        <dbReference type="ARBA" id="ARBA00023002"/>
    </source>
</evidence>
<dbReference type="Pfam" id="PF01641">
    <property type="entry name" value="SelR"/>
    <property type="match status" value="1"/>
</dbReference>
<keyword evidence="5" id="KW-0862">Zinc</keyword>
<dbReference type="PANTHER" id="PTHR10173">
    <property type="entry name" value="METHIONINE SULFOXIDE REDUCTASE"/>
    <property type="match status" value="1"/>
</dbReference>
<dbReference type="Proteomes" id="UP000534783">
    <property type="component" value="Unassembled WGS sequence"/>
</dbReference>
<accession>A0A7X6DLA2</accession>
<dbReference type="PANTHER" id="PTHR10173:SF52">
    <property type="entry name" value="METHIONINE-R-SULFOXIDE REDUCTASE B1"/>
    <property type="match status" value="1"/>
</dbReference>
<keyword evidence="4" id="KW-0479">Metal-binding</keyword>
<dbReference type="InterPro" id="IPR028427">
    <property type="entry name" value="Met_Sox_Rdtase_MsrB"/>
</dbReference>
<dbReference type="GO" id="GO:0006979">
    <property type="term" value="P:response to oxidative stress"/>
    <property type="evidence" value="ECO:0007669"/>
    <property type="project" value="InterPro"/>
</dbReference>
<name>A0A7X6DLA2_9BACT</name>
<evidence type="ECO:0000256" key="1">
    <source>
        <dbReference type="ARBA" id="ARBA00001947"/>
    </source>
</evidence>